<evidence type="ECO:0000256" key="2">
    <source>
        <dbReference type="PIRSR" id="PIRSR600542-1"/>
    </source>
</evidence>
<feature type="region of interest" description="Disordered" evidence="4">
    <location>
        <begin position="214"/>
        <end position="242"/>
    </location>
</feature>
<dbReference type="EMBL" id="AZIM01003282">
    <property type="protein sequence ID" value="ETE62401.1"/>
    <property type="molecule type" value="Genomic_DNA"/>
</dbReference>
<dbReference type="PANTHER" id="PTHR22589:SF69">
    <property type="entry name" value="CARNITINE O-PALMITOYLTRANSFERASE 1, MUSCLE ISOFORM"/>
    <property type="match status" value="1"/>
</dbReference>
<organism evidence="6 7">
    <name type="scientific">Ophiophagus hannah</name>
    <name type="common">King cobra</name>
    <name type="synonym">Naja hannah</name>
    <dbReference type="NCBI Taxonomy" id="8665"/>
    <lineage>
        <taxon>Eukaryota</taxon>
        <taxon>Metazoa</taxon>
        <taxon>Chordata</taxon>
        <taxon>Craniata</taxon>
        <taxon>Vertebrata</taxon>
        <taxon>Euteleostomi</taxon>
        <taxon>Lepidosauria</taxon>
        <taxon>Squamata</taxon>
        <taxon>Bifurcata</taxon>
        <taxon>Unidentata</taxon>
        <taxon>Episquamata</taxon>
        <taxon>Toxicofera</taxon>
        <taxon>Serpentes</taxon>
        <taxon>Colubroidea</taxon>
        <taxon>Elapidae</taxon>
        <taxon>Elapinae</taxon>
        <taxon>Ophiophagus</taxon>
    </lineage>
</organism>
<keyword evidence="1 3" id="KW-0012">Acyltransferase</keyword>
<gene>
    <name evidence="6" type="ORF">L345_11842</name>
</gene>
<dbReference type="GO" id="GO:0009437">
    <property type="term" value="P:carnitine metabolic process"/>
    <property type="evidence" value="ECO:0007669"/>
    <property type="project" value="TreeGrafter"/>
</dbReference>
<proteinExistence type="inferred from homology"/>
<protein>
    <recommendedName>
        <fullName evidence="5">Choline/carnitine acyltransferase domain-containing protein</fullName>
    </recommendedName>
</protein>
<evidence type="ECO:0000313" key="6">
    <source>
        <dbReference type="EMBL" id="ETE62401.1"/>
    </source>
</evidence>
<dbReference type="InterPro" id="IPR042231">
    <property type="entry name" value="Cho/carn_acyl_trans_2"/>
</dbReference>
<dbReference type="Gene3D" id="3.30.559.70">
    <property type="entry name" value="Choline/Carnitine o-acyltransferase, domain 2"/>
    <property type="match status" value="1"/>
</dbReference>
<evidence type="ECO:0000313" key="7">
    <source>
        <dbReference type="Proteomes" id="UP000018936"/>
    </source>
</evidence>
<dbReference type="GO" id="GO:0015909">
    <property type="term" value="P:long-chain fatty acid transport"/>
    <property type="evidence" value="ECO:0007669"/>
    <property type="project" value="TreeGrafter"/>
</dbReference>
<dbReference type="PANTHER" id="PTHR22589">
    <property type="entry name" value="CARNITINE O-ACYLTRANSFERASE"/>
    <property type="match status" value="1"/>
</dbReference>
<dbReference type="PROSITE" id="PS00440">
    <property type="entry name" value="ACYLTRANSF_C_2"/>
    <property type="match status" value="1"/>
</dbReference>
<comment type="similarity">
    <text evidence="3">Belongs to the carnitine/choline acetyltransferase family.</text>
</comment>
<dbReference type="Proteomes" id="UP000018936">
    <property type="component" value="Unassembled WGS sequence"/>
</dbReference>
<dbReference type="AlphaFoldDB" id="V8NK91"/>
<dbReference type="Pfam" id="PF00755">
    <property type="entry name" value="Carn_acyltransf"/>
    <property type="match status" value="1"/>
</dbReference>
<feature type="compositionally biased region" description="Pro residues" evidence="4">
    <location>
        <begin position="216"/>
        <end position="225"/>
    </location>
</feature>
<dbReference type="OrthoDB" id="240216at2759"/>
<feature type="non-terminal residue" evidence="6">
    <location>
        <position position="1"/>
    </location>
</feature>
<keyword evidence="3" id="KW-0808">Transferase</keyword>
<evidence type="ECO:0000256" key="4">
    <source>
        <dbReference type="SAM" id="MobiDB-lite"/>
    </source>
</evidence>
<name>V8NK91_OPHHA</name>
<dbReference type="GO" id="GO:0004095">
    <property type="term" value="F:carnitine O-palmitoyltransferase activity"/>
    <property type="evidence" value="ECO:0007669"/>
    <property type="project" value="TreeGrafter"/>
</dbReference>
<dbReference type="GO" id="GO:0005739">
    <property type="term" value="C:mitochondrion"/>
    <property type="evidence" value="ECO:0007669"/>
    <property type="project" value="TreeGrafter"/>
</dbReference>
<accession>V8NK91</accession>
<evidence type="ECO:0000256" key="1">
    <source>
        <dbReference type="ARBA" id="ARBA00023315"/>
    </source>
</evidence>
<feature type="domain" description="Choline/carnitine acyltransferase" evidence="5">
    <location>
        <begin position="3"/>
        <end position="150"/>
    </location>
</feature>
<dbReference type="InterPro" id="IPR000542">
    <property type="entry name" value="Carn_acyl_trans"/>
</dbReference>
<feature type="active site" description="Proton acceptor" evidence="2">
    <location>
        <position position="89"/>
    </location>
</feature>
<evidence type="ECO:0000259" key="5">
    <source>
        <dbReference type="Pfam" id="PF00755"/>
    </source>
</evidence>
<sequence length="242" mass="26494">MEERRVPWAEARARFFSRGKNRTSLDCIDRAAFFLVLDEEAQGFSPEREESLSEYEKSLLHGRCYDRWFDKSFTLVVYPNGKLGGNAEHSWADAPIMGHLWEVSSLSISSALLGDGLAVADGIGSGKPEQPSNPVVPFLFLPLPPFLPLAAQFMLATDQLLLGYCNGGHCQGVPNTDLLPPQRLVWDLPEEVGLGALQSGGPERGLVGRQWVLPLVPQPPHPPPENYSAQEAGGRPPQQSPS</sequence>
<keyword evidence="7" id="KW-1185">Reference proteome</keyword>
<evidence type="ECO:0000256" key="3">
    <source>
        <dbReference type="RuleBase" id="RU003801"/>
    </source>
</evidence>
<dbReference type="InterPro" id="IPR039551">
    <property type="entry name" value="Cho/carn_acyl_trans"/>
</dbReference>
<reference evidence="6 7" key="1">
    <citation type="journal article" date="2013" name="Proc. Natl. Acad. Sci. U.S.A.">
        <title>The king cobra genome reveals dynamic gene evolution and adaptation in the snake venom system.</title>
        <authorList>
            <person name="Vonk F.J."/>
            <person name="Casewell N.R."/>
            <person name="Henkel C.V."/>
            <person name="Heimberg A.M."/>
            <person name="Jansen H.J."/>
            <person name="McCleary R.J."/>
            <person name="Kerkkamp H.M."/>
            <person name="Vos R.A."/>
            <person name="Guerreiro I."/>
            <person name="Calvete J.J."/>
            <person name="Wuster W."/>
            <person name="Woods A.E."/>
            <person name="Logan J.M."/>
            <person name="Harrison R.A."/>
            <person name="Castoe T.A."/>
            <person name="de Koning A.P."/>
            <person name="Pollock D.D."/>
            <person name="Yandell M."/>
            <person name="Calderon D."/>
            <person name="Renjifo C."/>
            <person name="Currier R.B."/>
            <person name="Salgado D."/>
            <person name="Pla D."/>
            <person name="Sanz L."/>
            <person name="Hyder A.S."/>
            <person name="Ribeiro J.M."/>
            <person name="Arntzen J.W."/>
            <person name="van den Thillart G.E."/>
            <person name="Boetzer M."/>
            <person name="Pirovano W."/>
            <person name="Dirks R.P."/>
            <person name="Spaink H.P."/>
            <person name="Duboule D."/>
            <person name="McGlinn E."/>
            <person name="Kini R.M."/>
            <person name="Richardson M.K."/>
        </authorList>
    </citation>
    <scope>NUCLEOTIDE SEQUENCE</scope>
    <source>
        <tissue evidence="6">Blood</tissue>
    </source>
</reference>
<dbReference type="GO" id="GO:0006631">
    <property type="term" value="P:fatty acid metabolic process"/>
    <property type="evidence" value="ECO:0007669"/>
    <property type="project" value="TreeGrafter"/>
</dbReference>
<comment type="caution">
    <text evidence="6">The sequence shown here is derived from an EMBL/GenBank/DDBJ whole genome shotgun (WGS) entry which is preliminary data.</text>
</comment>
<dbReference type="SUPFAM" id="SSF52777">
    <property type="entry name" value="CoA-dependent acyltransferases"/>
    <property type="match status" value="1"/>
</dbReference>